<dbReference type="EMBL" id="RHHB01000036">
    <property type="protein sequence ID" value="RNB46231.1"/>
    <property type="molecule type" value="Genomic_DNA"/>
</dbReference>
<organism evidence="1 2">
    <name type="scientific">Agromyces tardus</name>
    <dbReference type="NCBI Taxonomy" id="2583849"/>
    <lineage>
        <taxon>Bacteria</taxon>
        <taxon>Bacillati</taxon>
        <taxon>Actinomycetota</taxon>
        <taxon>Actinomycetes</taxon>
        <taxon>Micrococcales</taxon>
        <taxon>Microbacteriaceae</taxon>
        <taxon>Agromyces</taxon>
    </lineage>
</organism>
<dbReference type="AlphaFoldDB" id="A0A3M8A5F1"/>
<evidence type="ECO:0000313" key="2">
    <source>
        <dbReference type="Proteomes" id="UP000275048"/>
    </source>
</evidence>
<comment type="caution">
    <text evidence="1">The sequence shown here is derived from an EMBL/GenBank/DDBJ whole genome shotgun (WGS) entry which is preliminary data.</text>
</comment>
<accession>A0A3M8A5F1</accession>
<name>A0A3M8A5F1_9MICO</name>
<keyword evidence="2" id="KW-1185">Reference proteome</keyword>
<dbReference type="RefSeq" id="WP_122937800.1">
    <property type="nucleotide sequence ID" value="NZ_JBHSNT010000044.1"/>
</dbReference>
<sequence>MADIQVGAERWWPQLSIEGKHSLLRELEGPLDERVREEIAELTGGAAPERLSAADVRYIETQIEAVD</sequence>
<reference evidence="1 2" key="1">
    <citation type="submission" date="2018-10" db="EMBL/GenBank/DDBJ databases">
        <title>Isolation, diversity and antibacterial activity of antinobacteria from the wheat rhizosphere soil.</title>
        <authorList>
            <person name="Sun T."/>
        </authorList>
    </citation>
    <scope>NUCLEOTIDE SEQUENCE [LARGE SCALE GENOMIC DNA]</scope>
    <source>
        <strain evidence="1 2">SJ-23</strain>
    </source>
</reference>
<dbReference type="Proteomes" id="UP000275048">
    <property type="component" value="Unassembled WGS sequence"/>
</dbReference>
<evidence type="ECO:0000313" key="1">
    <source>
        <dbReference type="EMBL" id="RNB46231.1"/>
    </source>
</evidence>
<gene>
    <name evidence="1" type="ORF">EDM22_14510</name>
</gene>
<dbReference type="OrthoDB" id="5083989at2"/>
<protein>
    <submittedName>
        <fullName evidence="1">Uncharacterized protein</fullName>
    </submittedName>
</protein>
<proteinExistence type="predicted"/>